<dbReference type="PANTHER" id="PTHR23063:SF2">
    <property type="entry name" value="GLYCEROL-3-PHOSPHATE ACYLTRANSFERASE 4, ISOFORM D-RELATED"/>
    <property type="match status" value="1"/>
</dbReference>
<evidence type="ECO:0000256" key="3">
    <source>
        <dbReference type="ARBA" id="ARBA00008655"/>
    </source>
</evidence>
<keyword evidence="11" id="KW-1208">Phospholipid metabolism</keyword>
<evidence type="ECO:0000256" key="13">
    <source>
        <dbReference type="ARBA" id="ARBA00025707"/>
    </source>
</evidence>
<accession>A0A1I7SPW7</accession>
<comment type="pathway">
    <text evidence="13">Phospholipid metabolism.</text>
</comment>
<dbReference type="EMBL" id="CAJFDI010000003">
    <property type="protein sequence ID" value="CAD5222170.1"/>
    <property type="molecule type" value="Genomic_DNA"/>
</dbReference>
<dbReference type="Proteomes" id="UP000582659">
    <property type="component" value="Unassembled WGS sequence"/>
</dbReference>
<feature type="compositionally biased region" description="Basic residues" evidence="14">
    <location>
        <begin position="135"/>
        <end position="146"/>
    </location>
</feature>
<evidence type="ECO:0000256" key="12">
    <source>
        <dbReference type="ARBA" id="ARBA00023315"/>
    </source>
</evidence>
<dbReference type="SMART" id="SM00563">
    <property type="entry name" value="PlsC"/>
    <property type="match status" value="1"/>
</dbReference>
<feature type="transmembrane region" description="Helical" evidence="15">
    <location>
        <begin position="226"/>
        <end position="244"/>
    </location>
</feature>
<feature type="domain" description="Phospholipid/glycerol acyltransferase" evidence="16">
    <location>
        <begin position="312"/>
        <end position="423"/>
    </location>
</feature>
<evidence type="ECO:0000313" key="17">
    <source>
        <dbReference type="EMBL" id="CAD5222170.1"/>
    </source>
</evidence>
<evidence type="ECO:0000256" key="5">
    <source>
        <dbReference type="ARBA" id="ARBA00022679"/>
    </source>
</evidence>
<comment type="pathway">
    <text evidence="2">Lipid metabolism.</text>
</comment>
<organism evidence="19 21">
    <name type="scientific">Bursaphelenchus xylophilus</name>
    <name type="common">Pinewood nematode worm</name>
    <name type="synonym">Aphelenchoides xylophilus</name>
    <dbReference type="NCBI Taxonomy" id="6326"/>
    <lineage>
        <taxon>Eukaryota</taxon>
        <taxon>Metazoa</taxon>
        <taxon>Ecdysozoa</taxon>
        <taxon>Nematoda</taxon>
        <taxon>Chromadorea</taxon>
        <taxon>Rhabditida</taxon>
        <taxon>Tylenchina</taxon>
        <taxon>Tylenchomorpha</taxon>
        <taxon>Aphelenchoidea</taxon>
        <taxon>Aphelenchoididae</taxon>
        <taxon>Bursaphelenchus</taxon>
    </lineage>
</organism>
<dbReference type="InterPro" id="IPR002123">
    <property type="entry name" value="Plipid/glycerol_acylTrfase"/>
</dbReference>
<evidence type="ECO:0000256" key="6">
    <source>
        <dbReference type="ARBA" id="ARBA00022692"/>
    </source>
</evidence>
<protein>
    <submittedName>
        <fullName evidence="17">(pine wood nematode) hypothetical protein</fullName>
    </submittedName>
    <submittedName>
        <fullName evidence="21">PlsC domain-containing protein</fullName>
    </submittedName>
</protein>
<dbReference type="eggNOG" id="KOG2898">
    <property type="taxonomic scope" value="Eukaryota"/>
</dbReference>
<evidence type="ECO:0000313" key="20">
    <source>
        <dbReference type="Proteomes" id="UP000659654"/>
    </source>
</evidence>
<dbReference type="CDD" id="cd07991">
    <property type="entry name" value="LPLAT_LPCAT1-like"/>
    <property type="match status" value="1"/>
</dbReference>
<keyword evidence="4" id="KW-0444">Lipid biosynthesis</keyword>
<evidence type="ECO:0000256" key="14">
    <source>
        <dbReference type="SAM" id="MobiDB-lite"/>
    </source>
</evidence>
<dbReference type="Pfam" id="PF01553">
    <property type="entry name" value="Acyltransferase"/>
    <property type="match status" value="1"/>
</dbReference>
<dbReference type="OrthoDB" id="10051137at2759"/>
<keyword evidence="7 15" id="KW-1133">Transmembrane helix</keyword>
<dbReference type="Proteomes" id="UP000095284">
    <property type="component" value="Unplaced"/>
</dbReference>
<evidence type="ECO:0000259" key="16">
    <source>
        <dbReference type="SMART" id="SM00563"/>
    </source>
</evidence>
<feature type="transmembrane region" description="Helical" evidence="15">
    <location>
        <begin position="16"/>
        <end position="40"/>
    </location>
</feature>
<evidence type="ECO:0000256" key="2">
    <source>
        <dbReference type="ARBA" id="ARBA00005189"/>
    </source>
</evidence>
<dbReference type="AlphaFoldDB" id="A0A1I7SPW7"/>
<dbReference type="Proteomes" id="UP000659654">
    <property type="component" value="Unassembled WGS sequence"/>
</dbReference>
<feature type="compositionally biased region" description="Polar residues" evidence="14">
    <location>
        <begin position="601"/>
        <end position="618"/>
    </location>
</feature>
<name>A0A1I7SPW7_BURXY</name>
<evidence type="ECO:0000256" key="10">
    <source>
        <dbReference type="ARBA" id="ARBA00023209"/>
    </source>
</evidence>
<dbReference type="PANTHER" id="PTHR23063">
    <property type="entry name" value="PHOSPHOLIPID ACYLTRANSFERASE"/>
    <property type="match status" value="1"/>
</dbReference>
<feature type="compositionally biased region" description="Acidic residues" evidence="14">
    <location>
        <begin position="579"/>
        <end position="591"/>
    </location>
</feature>
<keyword evidence="6 15" id="KW-0812">Transmembrane</keyword>
<keyword evidence="5" id="KW-0808">Transferase</keyword>
<comment type="subcellular location">
    <subcellularLocation>
        <location evidence="1">Membrane</location>
    </subcellularLocation>
</comment>
<reference evidence="18" key="2">
    <citation type="submission" date="2020-08" db="EMBL/GenBank/DDBJ databases">
        <authorList>
            <person name="Kikuchi T."/>
        </authorList>
    </citation>
    <scope>NUCLEOTIDE SEQUENCE</scope>
    <source>
        <strain evidence="17">Ka4C1</strain>
    </source>
</reference>
<dbReference type="EMBL" id="CAJFCV020000003">
    <property type="protein sequence ID" value="CAG9109305.1"/>
    <property type="molecule type" value="Genomic_DNA"/>
</dbReference>
<comment type="similarity">
    <text evidence="3">Belongs to the 1-acyl-sn-glycerol-3-phosphate acyltransferase family.</text>
</comment>
<keyword evidence="8" id="KW-0443">Lipid metabolism</keyword>
<evidence type="ECO:0000256" key="8">
    <source>
        <dbReference type="ARBA" id="ARBA00023098"/>
    </source>
</evidence>
<dbReference type="GO" id="GO:0005783">
    <property type="term" value="C:endoplasmic reticulum"/>
    <property type="evidence" value="ECO:0007669"/>
    <property type="project" value="TreeGrafter"/>
</dbReference>
<feature type="compositionally biased region" description="Polar residues" evidence="14">
    <location>
        <begin position="77"/>
        <end position="86"/>
    </location>
</feature>
<gene>
    <name evidence="17" type="ORF">BXYJ_LOCUS7138</name>
</gene>
<dbReference type="WBParaSite" id="BXY_1511100.1">
    <property type="protein sequence ID" value="BXY_1511100.1"/>
    <property type="gene ID" value="BXY_1511100"/>
</dbReference>
<feature type="compositionally biased region" description="Polar residues" evidence="14">
    <location>
        <begin position="95"/>
        <end position="107"/>
    </location>
</feature>
<evidence type="ECO:0000256" key="7">
    <source>
        <dbReference type="ARBA" id="ARBA00022989"/>
    </source>
</evidence>
<reference evidence="21" key="1">
    <citation type="submission" date="2016-11" db="UniProtKB">
        <authorList>
            <consortium name="WormBaseParasite"/>
        </authorList>
    </citation>
    <scope>IDENTIFICATION</scope>
</reference>
<feature type="region of interest" description="Disordered" evidence="14">
    <location>
        <begin position="126"/>
        <end position="147"/>
    </location>
</feature>
<evidence type="ECO:0000313" key="19">
    <source>
        <dbReference type="Proteomes" id="UP000095284"/>
    </source>
</evidence>
<evidence type="ECO:0000313" key="18">
    <source>
        <dbReference type="EMBL" id="CAG9109305.1"/>
    </source>
</evidence>
<evidence type="ECO:0000313" key="21">
    <source>
        <dbReference type="WBParaSite" id="BXY_1511100.1"/>
    </source>
</evidence>
<proteinExistence type="inferred from homology"/>
<dbReference type="GO" id="GO:0019432">
    <property type="term" value="P:triglyceride biosynthetic process"/>
    <property type="evidence" value="ECO:0007669"/>
    <property type="project" value="TreeGrafter"/>
</dbReference>
<keyword evidence="9 15" id="KW-0472">Membrane</keyword>
<evidence type="ECO:0000256" key="9">
    <source>
        <dbReference type="ARBA" id="ARBA00023136"/>
    </source>
</evidence>
<evidence type="ECO:0000256" key="1">
    <source>
        <dbReference type="ARBA" id="ARBA00004370"/>
    </source>
</evidence>
<feature type="region of interest" description="Disordered" evidence="14">
    <location>
        <begin position="77"/>
        <end position="107"/>
    </location>
</feature>
<evidence type="ECO:0000256" key="4">
    <source>
        <dbReference type="ARBA" id="ARBA00022516"/>
    </source>
</evidence>
<keyword evidence="12" id="KW-0012">Acyltransferase</keyword>
<evidence type="ECO:0000256" key="15">
    <source>
        <dbReference type="SAM" id="Phobius"/>
    </source>
</evidence>
<evidence type="ECO:0000256" key="11">
    <source>
        <dbReference type="ARBA" id="ARBA00023264"/>
    </source>
</evidence>
<keyword evidence="20" id="KW-1185">Reference proteome</keyword>
<sequence length="642" mass="72640">MPTAYLSVLWPGAEHFLVLMAFCFPPFFILVATVVLLASFGKSFGMRERYVAVLLRIFAWGASQLHTSKRQLKRAESQAQDLSNLDSETDDEENVLSNASSGFGSTETELQELDYHRLKRVEGSTASLNSNASTHSRRSGRVRHGSGHSNIIRRETAIHLDEDDFNDDDELIVPNKGWQVIKDSTFFIKAGVEAIIEDEVTSRFQAEQLASWNMLTRTSVSFYQWVNWKLAILWVIGFFFRYCFLLPLRFTFFLVGMIVLVCSTAVIGLIPNGSLKKKLNERCMLACYRILSRAITALVYFHDSHNKAKNAGICVANHTSPIDVLILSTDNVYALIGQKHSGLLGIIERALSRASSHIWFDRGESKDRSLVANTLKAHCNDPDKLPVLIFPEGTCINNTSVMMFKKGSFEVGTTIYPIAMKYDSRFGDAFWNSSEVSWFEYIMQMMTSWAIICHVWYLPPMSRLPNETAVEFANRVKKEIAKKGGLVDLDWDGGLKRTKVPERLVTKQQNKYFQRMNRYTTFSECEPATPKEAGDKPKLNIQLGHPEEDGEPEEETIPRNLSNVDEESEHSSEKNPTADLEELFEDETNLDDDVKHEEESPVNTSTNSESSQKENTLVQKEAPFPKTDGEVMDLNSDNRISG</sequence>
<dbReference type="InterPro" id="IPR045252">
    <property type="entry name" value="LPCAT1-like"/>
</dbReference>
<dbReference type="SUPFAM" id="SSF69593">
    <property type="entry name" value="Glycerol-3-phosphate (1)-acyltransferase"/>
    <property type="match status" value="1"/>
</dbReference>
<dbReference type="GO" id="GO:0008654">
    <property type="term" value="P:phospholipid biosynthetic process"/>
    <property type="evidence" value="ECO:0007669"/>
    <property type="project" value="UniProtKB-KW"/>
</dbReference>
<dbReference type="GO" id="GO:0004366">
    <property type="term" value="F:glycerol-3-phosphate O-acyltransferase activity"/>
    <property type="evidence" value="ECO:0007669"/>
    <property type="project" value="TreeGrafter"/>
</dbReference>
<dbReference type="GO" id="GO:0016020">
    <property type="term" value="C:membrane"/>
    <property type="evidence" value="ECO:0007669"/>
    <property type="project" value="UniProtKB-SubCell"/>
</dbReference>
<feature type="transmembrane region" description="Helical" evidence="15">
    <location>
        <begin position="250"/>
        <end position="271"/>
    </location>
</feature>
<feature type="region of interest" description="Disordered" evidence="14">
    <location>
        <begin position="523"/>
        <end position="642"/>
    </location>
</feature>
<keyword evidence="10" id="KW-0594">Phospholipid biosynthesis</keyword>